<proteinExistence type="predicted"/>
<reference evidence="1 2" key="1">
    <citation type="submission" date="2018-09" db="EMBL/GenBank/DDBJ databases">
        <title>A high-quality reference genome of wild soybean provides a powerful tool to mine soybean genomes.</title>
        <authorList>
            <person name="Xie M."/>
            <person name="Chung C.Y.L."/>
            <person name="Li M.-W."/>
            <person name="Wong F.-L."/>
            <person name="Chan T.-F."/>
            <person name="Lam H.-M."/>
        </authorList>
    </citation>
    <scope>NUCLEOTIDE SEQUENCE [LARGE SCALE GENOMIC DNA]</scope>
    <source>
        <strain evidence="2">cv. W05</strain>
        <tissue evidence="1">Hypocotyl of etiolated seedlings</tissue>
    </source>
</reference>
<gene>
    <name evidence="1" type="ORF">D0Y65_021705</name>
</gene>
<sequence length="127" mass="14942">MNKINLVEKKKDLLKVAKEFKDLPRYERNFMISGLKGGMSKRSYSAVRRAWEEDPFTMSEEVMKMIALEVVRERLLDLHQEILYDVEHQLIDWKKLQDGFLRIEQHFISSKLSKCKILVGKNGSKIG</sequence>
<dbReference type="Gene3D" id="3.30.300.20">
    <property type="match status" value="1"/>
</dbReference>
<dbReference type="Proteomes" id="UP000289340">
    <property type="component" value="Chromosome 8"/>
</dbReference>
<dbReference type="GO" id="GO:0005525">
    <property type="term" value="F:GTP binding"/>
    <property type="evidence" value="ECO:0007669"/>
    <property type="project" value="InterPro"/>
</dbReference>
<dbReference type="InterPro" id="IPR009019">
    <property type="entry name" value="KH_sf_prok-type"/>
</dbReference>
<organism evidence="1 2">
    <name type="scientific">Glycine soja</name>
    <name type="common">Wild soybean</name>
    <dbReference type="NCBI Taxonomy" id="3848"/>
    <lineage>
        <taxon>Eukaryota</taxon>
        <taxon>Viridiplantae</taxon>
        <taxon>Streptophyta</taxon>
        <taxon>Embryophyta</taxon>
        <taxon>Tracheophyta</taxon>
        <taxon>Spermatophyta</taxon>
        <taxon>Magnoliopsida</taxon>
        <taxon>eudicotyledons</taxon>
        <taxon>Gunneridae</taxon>
        <taxon>Pentapetalae</taxon>
        <taxon>rosids</taxon>
        <taxon>fabids</taxon>
        <taxon>Fabales</taxon>
        <taxon>Fabaceae</taxon>
        <taxon>Papilionoideae</taxon>
        <taxon>50 kb inversion clade</taxon>
        <taxon>NPAAA clade</taxon>
        <taxon>indigoferoid/millettioid clade</taxon>
        <taxon>Phaseoleae</taxon>
        <taxon>Glycine</taxon>
        <taxon>Glycine subgen. Soja</taxon>
    </lineage>
</organism>
<dbReference type="PANTHER" id="PTHR42698">
    <property type="entry name" value="GTPASE ERA"/>
    <property type="match status" value="1"/>
</dbReference>
<dbReference type="InterPro" id="IPR005662">
    <property type="entry name" value="GTPase_Era-like"/>
</dbReference>
<accession>A0A445JKN2</accession>
<keyword evidence="2" id="KW-1185">Reference proteome</keyword>
<dbReference type="GO" id="GO:0019843">
    <property type="term" value="F:rRNA binding"/>
    <property type="evidence" value="ECO:0007669"/>
    <property type="project" value="TreeGrafter"/>
</dbReference>
<evidence type="ECO:0000313" key="1">
    <source>
        <dbReference type="EMBL" id="RZB98938.1"/>
    </source>
</evidence>
<protein>
    <submittedName>
        <fullName evidence="1">GTP-binding protein ERG</fullName>
    </submittedName>
</protein>
<dbReference type="PANTHER" id="PTHR42698:SF1">
    <property type="entry name" value="GTPASE ERA, MITOCHONDRIAL"/>
    <property type="match status" value="1"/>
</dbReference>
<dbReference type="GO" id="GO:0000028">
    <property type="term" value="P:ribosomal small subunit assembly"/>
    <property type="evidence" value="ECO:0007669"/>
    <property type="project" value="TreeGrafter"/>
</dbReference>
<dbReference type="EMBL" id="QZWG01000008">
    <property type="protein sequence ID" value="RZB98938.1"/>
    <property type="molecule type" value="Genomic_DNA"/>
</dbReference>
<evidence type="ECO:0000313" key="2">
    <source>
        <dbReference type="Proteomes" id="UP000289340"/>
    </source>
</evidence>
<dbReference type="SUPFAM" id="SSF54814">
    <property type="entry name" value="Prokaryotic type KH domain (KH-domain type II)"/>
    <property type="match status" value="1"/>
</dbReference>
<dbReference type="GO" id="GO:0043024">
    <property type="term" value="F:ribosomal small subunit binding"/>
    <property type="evidence" value="ECO:0007669"/>
    <property type="project" value="TreeGrafter"/>
</dbReference>
<name>A0A445JKN2_GLYSO</name>
<dbReference type="InterPro" id="IPR015946">
    <property type="entry name" value="KH_dom-like_a/b"/>
</dbReference>
<comment type="caution">
    <text evidence="1">The sequence shown here is derived from an EMBL/GenBank/DDBJ whole genome shotgun (WGS) entry which is preliminary data.</text>
</comment>
<dbReference type="AlphaFoldDB" id="A0A445JKN2"/>